<comment type="caution">
    <text evidence="1">The sequence shown here is derived from an EMBL/GenBank/DDBJ whole genome shotgun (WGS) entry which is preliminary data.</text>
</comment>
<proteinExistence type="predicted"/>
<name>A0A5C6UKP9_9SPHN</name>
<gene>
    <name evidence="1" type="ORF">FSB78_04345</name>
</gene>
<evidence type="ECO:0000313" key="2">
    <source>
        <dbReference type="Proteomes" id="UP000321250"/>
    </source>
</evidence>
<dbReference type="Proteomes" id="UP000321250">
    <property type="component" value="Unassembled WGS sequence"/>
</dbReference>
<reference evidence="1 2" key="1">
    <citation type="journal article" date="2013" name="Antonie Van Leeuwenhoek">
        <title>Sphingomonas ginsenosidivorax sp. nov., with the ability to transform ginsenosides.</title>
        <authorList>
            <person name="Jin X.F."/>
            <person name="Kim J.K."/>
            <person name="Liu Q.M."/>
            <person name="Kang M.S."/>
            <person name="He D."/>
            <person name="Jin F.X."/>
            <person name="Kim S.C."/>
            <person name="Im W.T."/>
        </authorList>
    </citation>
    <scope>NUCLEOTIDE SEQUENCE [LARGE SCALE GENOMIC DNA]</scope>
    <source>
        <strain evidence="1 2">KHI67</strain>
    </source>
</reference>
<evidence type="ECO:0008006" key="3">
    <source>
        <dbReference type="Google" id="ProtNLM"/>
    </source>
</evidence>
<dbReference type="AlphaFoldDB" id="A0A5C6UKP9"/>
<evidence type="ECO:0000313" key="1">
    <source>
        <dbReference type="EMBL" id="TXC72746.1"/>
    </source>
</evidence>
<dbReference type="OrthoDB" id="7498222at2"/>
<dbReference type="EMBL" id="VOQR01000001">
    <property type="protein sequence ID" value="TXC72746.1"/>
    <property type="molecule type" value="Genomic_DNA"/>
</dbReference>
<organism evidence="1 2">
    <name type="scientific">Sphingomonas ginsenosidivorax</name>
    <dbReference type="NCBI Taxonomy" id="862135"/>
    <lineage>
        <taxon>Bacteria</taxon>
        <taxon>Pseudomonadati</taxon>
        <taxon>Pseudomonadota</taxon>
        <taxon>Alphaproteobacteria</taxon>
        <taxon>Sphingomonadales</taxon>
        <taxon>Sphingomonadaceae</taxon>
        <taxon>Sphingomonas</taxon>
    </lineage>
</organism>
<accession>A0A5C6UKP9</accession>
<sequence>MGVTLHHDGACISRVESAMVRAPWSTCPGAVVQLAKTFTGVALEEAARRGEKTLNCTHLHDMTVIAAAHAHEANAMRYSITVSDAVAGERVAAIARDGVPLLRLVEQDGLLAEPAGKTLFELGDWIASLPTPMREAARLLRWAAIIAHGRAIPLERQSDATRMPANCFTFQPGRKDHAIRIGRIMDFSSDRTGPLHDPQA</sequence>
<protein>
    <recommendedName>
        <fullName evidence="3">DUF2889 domain-containing protein</fullName>
    </recommendedName>
</protein>
<keyword evidence="2" id="KW-1185">Reference proteome</keyword>